<dbReference type="EMBL" id="JAOWKY010000008">
    <property type="protein sequence ID" value="MCV2870659.1"/>
    <property type="molecule type" value="Genomic_DNA"/>
</dbReference>
<feature type="transmembrane region" description="Helical" evidence="1">
    <location>
        <begin position="7"/>
        <end position="30"/>
    </location>
</feature>
<comment type="caution">
    <text evidence="2">The sequence shown here is derived from an EMBL/GenBank/DDBJ whole genome shotgun (WGS) entry which is preliminary data.</text>
</comment>
<evidence type="ECO:0000256" key="1">
    <source>
        <dbReference type="SAM" id="Phobius"/>
    </source>
</evidence>
<keyword evidence="1" id="KW-0812">Transmembrane</keyword>
<keyword evidence="3" id="KW-1185">Reference proteome</keyword>
<evidence type="ECO:0000313" key="2">
    <source>
        <dbReference type="EMBL" id="MCV2870659.1"/>
    </source>
</evidence>
<keyword evidence="1" id="KW-1133">Transmembrane helix</keyword>
<organism evidence="2 3">
    <name type="scientific">Albidovulum marisflavi</name>
    <dbReference type="NCBI Taxonomy" id="2984159"/>
    <lineage>
        <taxon>Bacteria</taxon>
        <taxon>Pseudomonadati</taxon>
        <taxon>Pseudomonadota</taxon>
        <taxon>Alphaproteobacteria</taxon>
        <taxon>Rhodobacterales</taxon>
        <taxon>Paracoccaceae</taxon>
        <taxon>Albidovulum</taxon>
    </lineage>
</organism>
<name>A0ABT2ZHQ1_9RHOB</name>
<gene>
    <name evidence="2" type="ORF">OEW28_18760</name>
</gene>
<accession>A0ABT2ZHQ1</accession>
<reference evidence="2 3" key="1">
    <citation type="submission" date="2022-10" db="EMBL/GenBank/DDBJ databases">
        <title>Defluviimonas sp. nov., isolated from ocean surface water.</title>
        <authorList>
            <person name="He W."/>
            <person name="Wang L."/>
            <person name="Zhang D.-F."/>
        </authorList>
    </citation>
    <scope>NUCLEOTIDE SEQUENCE [LARGE SCALE GENOMIC DNA]</scope>
    <source>
        <strain evidence="2 3">WL0002</strain>
    </source>
</reference>
<dbReference type="Proteomes" id="UP001652542">
    <property type="component" value="Unassembled WGS sequence"/>
</dbReference>
<keyword evidence="1" id="KW-0472">Membrane</keyword>
<proteinExistence type="predicted"/>
<evidence type="ECO:0000313" key="3">
    <source>
        <dbReference type="Proteomes" id="UP001652542"/>
    </source>
</evidence>
<feature type="transmembrane region" description="Helical" evidence="1">
    <location>
        <begin position="36"/>
        <end position="62"/>
    </location>
</feature>
<sequence length="90" mass="9109">MGESEGFGVGIIIVMLIGWVTVAIGAFAAIDAFRLIGIGAAAAALAISATGGALVILAYVAAALRDCAENTRWIARTLDETATAAKSKRT</sequence>
<protein>
    <submittedName>
        <fullName evidence="2">Uncharacterized protein</fullName>
    </submittedName>
</protein>